<accession>A0AAD4MH87</accession>
<evidence type="ECO:0000313" key="2">
    <source>
        <dbReference type="EMBL" id="KAI1693897.1"/>
    </source>
</evidence>
<evidence type="ECO:0000313" key="3">
    <source>
        <dbReference type="Proteomes" id="UP001201812"/>
    </source>
</evidence>
<evidence type="ECO:0000256" key="1">
    <source>
        <dbReference type="SAM" id="MobiDB-lite"/>
    </source>
</evidence>
<protein>
    <submittedName>
        <fullName evidence="2">Uncharacterized protein</fullName>
    </submittedName>
</protein>
<dbReference type="AlphaFoldDB" id="A0AAD4MH87"/>
<feature type="region of interest" description="Disordered" evidence="1">
    <location>
        <begin position="1"/>
        <end position="71"/>
    </location>
</feature>
<feature type="compositionally biased region" description="Basic and acidic residues" evidence="1">
    <location>
        <begin position="30"/>
        <end position="47"/>
    </location>
</feature>
<keyword evidence="3" id="KW-1185">Reference proteome</keyword>
<dbReference type="Proteomes" id="UP001201812">
    <property type="component" value="Unassembled WGS sequence"/>
</dbReference>
<sequence length="327" mass="37399">MNKTVVETIMGEMDASAAEISNTAEPQTKSPKDKSPKSKDGKPEKPKKAVKRRSSMHNNENPKRMANKNHSEKLIEDVNAELQQFNEEKQATNIEIININKKMQLAHETAVSELRQELLNYKAANRNEMNEVQKKVENLGRDNNKYTIRVDGVPASDKTEASKMFESIAKKCLLIKDFNQSDLKEVKYLPQLNGKKTIIATFQKMEKKQQFLSMCKHLQHNKLKIGATLHQISVSSMLTQKQIQEKQAALCTKRACEEFNKSTPGFLLDNKMRLVGYNYLDDDPQKKGAKHFKVWLQKLEQAPTETCKTDDFVTVFKKAKLLSKKVN</sequence>
<comment type="caution">
    <text evidence="2">The sequence shown here is derived from an EMBL/GenBank/DDBJ whole genome shotgun (WGS) entry which is preliminary data.</text>
</comment>
<dbReference type="EMBL" id="JAKKPZ010000572">
    <property type="protein sequence ID" value="KAI1693897.1"/>
    <property type="molecule type" value="Genomic_DNA"/>
</dbReference>
<organism evidence="2 3">
    <name type="scientific">Ditylenchus destructor</name>
    <dbReference type="NCBI Taxonomy" id="166010"/>
    <lineage>
        <taxon>Eukaryota</taxon>
        <taxon>Metazoa</taxon>
        <taxon>Ecdysozoa</taxon>
        <taxon>Nematoda</taxon>
        <taxon>Chromadorea</taxon>
        <taxon>Rhabditida</taxon>
        <taxon>Tylenchina</taxon>
        <taxon>Tylenchomorpha</taxon>
        <taxon>Sphaerularioidea</taxon>
        <taxon>Anguinidae</taxon>
        <taxon>Anguininae</taxon>
        <taxon>Ditylenchus</taxon>
    </lineage>
</organism>
<feature type="compositionally biased region" description="Polar residues" evidence="1">
    <location>
        <begin position="19"/>
        <end position="28"/>
    </location>
</feature>
<gene>
    <name evidence="2" type="ORF">DdX_20404</name>
</gene>
<reference evidence="2" key="1">
    <citation type="submission" date="2022-01" db="EMBL/GenBank/DDBJ databases">
        <title>Genome Sequence Resource for Two Populations of Ditylenchus destructor, the Migratory Endoparasitic Phytonematode.</title>
        <authorList>
            <person name="Zhang H."/>
            <person name="Lin R."/>
            <person name="Xie B."/>
        </authorList>
    </citation>
    <scope>NUCLEOTIDE SEQUENCE</scope>
    <source>
        <strain evidence="2">BazhouSP</strain>
    </source>
</reference>
<proteinExistence type="predicted"/>
<name>A0AAD4MH87_9BILA</name>